<accession>A0A1H0F3T3</accession>
<dbReference type="GO" id="GO:0046872">
    <property type="term" value="F:metal ion binding"/>
    <property type="evidence" value="ECO:0007669"/>
    <property type="project" value="InterPro"/>
</dbReference>
<proteinExistence type="predicted"/>
<dbReference type="GO" id="GO:0016853">
    <property type="term" value="F:isomerase activity"/>
    <property type="evidence" value="ECO:0007669"/>
    <property type="project" value="UniProtKB-KW"/>
</dbReference>
<feature type="domain" description="Mycothiol-dependent maleylpyruvate isomerase metal-binding" evidence="1">
    <location>
        <begin position="16"/>
        <end position="166"/>
    </location>
</feature>
<dbReference type="STRING" id="1052260.SAMN05660199_00943"/>
<keyword evidence="2" id="KW-0670">Pyruvate</keyword>
<sequence>MPLTFAGTLDRTALHRAALALAPLVGSPEVGAAWERESALPGMTVGGVTRHLVGQFEAAVEFLGILPPPPHAPVVTLAELYRRTDWFTATVDAPENTSIRDDFDAMAAGGQQDSVAVLERSTAWLPDAVAAAGPTTYVPWQDCSVPTDDFLVVRAMEVLVHADDLAASVQLPAPDLDDELTHPALALLAVLSAQQHGATAALRSLARAERATGPAAAFQPAAR</sequence>
<dbReference type="Proteomes" id="UP000199088">
    <property type="component" value="Unassembled WGS sequence"/>
</dbReference>
<dbReference type="InterPro" id="IPR034660">
    <property type="entry name" value="DinB/YfiT-like"/>
</dbReference>
<dbReference type="InterPro" id="IPR024344">
    <property type="entry name" value="MDMPI_metal-binding"/>
</dbReference>
<dbReference type="RefSeq" id="WP_165617464.1">
    <property type="nucleotide sequence ID" value="NZ_FNIR01000002.1"/>
</dbReference>
<protein>
    <submittedName>
        <fullName evidence="2">Mycothiol maleylpyruvate isomerase N-terminal domain-containing protein</fullName>
    </submittedName>
</protein>
<name>A0A1H0F3T3_9ACTN</name>
<dbReference type="SUPFAM" id="SSF109854">
    <property type="entry name" value="DinB/YfiT-like putative metalloenzymes"/>
    <property type="match status" value="1"/>
</dbReference>
<dbReference type="EMBL" id="FNIR01000002">
    <property type="protein sequence ID" value="SDN89213.1"/>
    <property type="molecule type" value="Genomic_DNA"/>
</dbReference>
<dbReference type="Pfam" id="PF11716">
    <property type="entry name" value="MDMPI_N"/>
    <property type="match status" value="1"/>
</dbReference>
<gene>
    <name evidence="2" type="ORF">SAMN05660199_00943</name>
</gene>
<organism evidence="2 3">
    <name type="scientific">Klenkia soli</name>
    <dbReference type="NCBI Taxonomy" id="1052260"/>
    <lineage>
        <taxon>Bacteria</taxon>
        <taxon>Bacillati</taxon>
        <taxon>Actinomycetota</taxon>
        <taxon>Actinomycetes</taxon>
        <taxon>Geodermatophilales</taxon>
        <taxon>Geodermatophilaceae</taxon>
        <taxon>Klenkia</taxon>
    </lineage>
</organism>
<evidence type="ECO:0000313" key="3">
    <source>
        <dbReference type="Proteomes" id="UP000199088"/>
    </source>
</evidence>
<dbReference type="AlphaFoldDB" id="A0A1H0F3T3"/>
<keyword evidence="3" id="KW-1185">Reference proteome</keyword>
<keyword evidence="2" id="KW-0413">Isomerase</keyword>
<dbReference type="Gene3D" id="1.20.120.450">
    <property type="entry name" value="dinb family like domain"/>
    <property type="match status" value="1"/>
</dbReference>
<evidence type="ECO:0000313" key="2">
    <source>
        <dbReference type="EMBL" id="SDN89213.1"/>
    </source>
</evidence>
<evidence type="ECO:0000259" key="1">
    <source>
        <dbReference type="Pfam" id="PF11716"/>
    </source>
</evidence>
<reference evidence="3" key="1">
    <citation type="submission" date="2016-10" db="EMBL/GenBank/DDBJ databases">
        <authorList>
            <person name="Varghese N."/>
            <person name="Submissions S."/>
        </authorList>
    </citation>
    <scope>NUCLEOTIDE SEQUENCE [LARGE SCALE GENOMIC DNA]</scope>
    <source>
        <strain evidence="3">DSM 45843</strain>
    </source>
</reference>